<dbReference type="InterPro" id="IPR025291">
    <property type="entry name" value="DUF4153"/>
</dbReference>
<feature type="transmembrane region" description="Helical" evidence="1">
    <location>
        <begin position="307"/>
        <end position="332"/>
    </location>
</feature>
<keyword evidence="1" id="KW-0472">Membrane</keyword>
<evidence type="ECO:0000256" key="1">
    <source>
        <dbReference type="SAM" id="Phobius"/>
    </source>
</evidence>
<evidence type="ECO:0000313" key="2">
    <source>
        <dbReference type="EMBL" id="ATY30766.1"/>
    </source>
</evidence>
<dbReference type="Pfam" id="PF13687">
    <property type="entry name" value="DUF4153"/>
    <property type="match status" value="1"/>
</dbReference>
<reference evidence="2 3" key="1">
    <citation type="submission" date="2017-11" db="EMBL/GenBank/DDBJ databases">
        <title>Complete genome sequence of Sphingomonas sp. Strain Cra20, a psychrotolerant potential plant growth promoting rhizobacteria.</title>
        <authorList>
            <person name="Luo Y."/>
        </authorList>
    </citation>
    <scope>NUCLEOTIDE SEQUENCE [LARGE SCALE GENOMIC DNA]</scope>
    <source>
        <strain evidence="2 3">Cra20</strain>
    </source>
</reference>
<protein>
    <submittedName>
        <fullName evidence="2">DUF4153 domain-containing protein</fullName>
    </submittedName>
</protein>
<dbReference type="EMBL" id="CP024923">
    <property type="protein sequence ID" value="ATY30766.1"/>
    <property type="molecule type" value="Genomic_DNA"/>
</dbReference>
<feature type="transmembrane region" description="Helical" evidence="1">
    <location>
        <begin position="127"/>
        <end position="147"/>
    </location>
</feature>
<dbReference type="Proteomes" id="UP000229081">
    <property type="component" value="Chromosome"/>
</dbReference>
<feature type="transmembrane region" description="Helical" evidence="1">
    <location>
        <begin position="344"/>
        <end position="365"/>
    </location>
</feature>
<feature type="transmembrane region" description="Helical" evidence="1">
    <location>
        <begin position="70"/>
        <end position="88"/>
    </location>
</feature>
<gene>
    <name evidence="2" type="ORF">CVN68_01120</name>
</gene>
<dbReference type="OrthoDB" id="7402611at2"/>
<feature type="transmembrane region" description="Helical" evidence="1">
    <location>
        <begin position="95"/>
        <end position="115"/>
    </location>
</feature>
<keyword evidence="1" id="KW-0812">Transmembrane</keyword>
<feature type="transmembrane region" description="Helical" evidence="1">
    <location>
        <begin position="208"/>
        <end position="226"/>
    </location>
</feature>
<dbReference type="AlphaFoldDB" id="A0A2K8MDZ3"/>
<proteinExistence type="predicted"/>
<keyword evidence="3" id="KW-1185">Reference proteome</keyword>
<keyword evidence="1" id="KW-1133">Transmembrane helix</keyword>
<dbReference type="KEGG" id="sphc:CVN68_01120"/>
<feature type="transmembrane region" description="Helical" evidence="1">
    <location>
        <begin position="43"/>
        <end position="64"/>
    </location>
</feature>
<name>A0A2K8MDZ3_9SPHN</name>
<feature type="transmembrane region" description="Helical" evidence="1">
    <location>
        <begin position="377"/>
        <end position="398"/>
    </location>
</feature>
<evidence type="ECO:0000313" key="3">
    <source>
        <dbReference type="Proteomes" id="UP000229081"/>
    </source>
</evidence>
<feature type="transmembrane region" description="Helical" evidence="1">
    <location>
        <begin position="238"/>
        <end position="263"/>
    </location>
</feature>
<accession>A0A2K8MDZ3</accession>
<organism evidence="2 3">
    <name type="scientific">Sphingomonas psychrotolerans</name>
    <dbReference type="NCBI Taxonomy" id="1327635"/>
    <lineage>
        <taxon>Bacteria</taxon>
        <taxon>Pseudomonadati</taxon>
        <taxon>Pseudomonadota</taxon>
        <taxon>Alphaproteobacteria</taxon>
        <taxon>Sphingomonadales</taxon>
        <taxon>Sphingomonadaceae</taxon>
        <taxon>Sphingomonas</taxon>
    </lineage>
</organism>
<feature type="transmembrane region" description="Helical" evidence="1">
    <location>
        <begin position="275"/>
        <end position="295"/>
    </location>
</feature>
<sequence>MPCGDFCARPLICSSTGESPVQTDEAIAGDGAPAEGTWVARPLILAAIGLAAGLCVHLILGSGYHSHLSTIEAATLTGVVLVAGLAGFTLERRLWWASILFSAATALIGALIVGWSGSPEDWSVGEGWRMVSLLLAVAIAAPLFQAARDEGARRFPYPVVHDHAWTNVVLFGACWVFVGIVFALAWLLAMLFDLIKIDFLKELLEKDWFWRSLIGLAFGAALGLLREHDGVVRLLQRVVAMVLAVLAPVLAVGLVLFVLALPFTGLNALWEATKSTTPILLFCVVGALILANAVIGNAPGQERRFPLLRYGAMALAAVMLPLAVLAAVAISLRTGQYGFTPERLWAVVFVAIACLWAAAYLVALVRGRRDWAARVRPLNLALAFVVCGVALVLATPLVSFNAISTRDQLARLESGKVTPEQFDWRALAFDFGQPGRTALKKLQASTNAVIKARANEVARAEMRWDVKDTGQQARNRAEVTANTRMLQPGATLPEGLRERMAQGHNCTREQKCGVLLISESEALVFEDGCFAAPKPTPARASPPPPVRIACRDGIRYRLEDGKWEQGSSLRATGAEDDQAISAGYAAGKVEIRTVPRRQVYVGGVPVGDPFE</sequence>
<feature type="transmembrane region" description="Helical" evidence="1">
    <location>
        <begin position="168"/>
        <end position="188"/>
    </location>
</feature>